<dbReference type="PROSITE" id="PS50977">
    <property type="entry name" value="HTH_TETR_2"/>
    <property type="match status" value="1"/>
</dbReference>
<dbReference type="PANTHER" id="PTHR30055">
    <property type="entry name" value="HTH-TYPE TRANSCRIPTIONAL REGULATOR RUTR"/>
    <property type="match status" value="1"/>
</dbReference>
<feature type="DNA-binding region" description="H-T-H motif" evidence="2">
    <location>
        <begin position="41"/>
        <end position="60"/>
    </location>
</feature>
<organism evidence="4 5">
    <name type="scientific">Limosilactobacillus rudii</name>
    <dbReference type="NCBI Taxonomy" id="2759755"/>
    <lineage>
        <taxon>Bacteria</taxon>
        <taxon>Bacillati</taxon>
        <taxon>Bacillota</taxon>
        <taxon>Bacilli</taxon>
        <taxon>Lactobacillales</taxon>
        <taxon>Lactobacillaceae</taxon>
        <taxon>Limosilactobacillus</taxon>
    </lineage>
</organism>
<evidence type="ECO:0000313" key="5">
    <source>
        <dbReference type="Proteomes" id="UP000517106"/>
    </source>
</evidence>
<dbReference type="SUPFAM" id="SSF46689">
    <property type="entry name" value="Homeodomain-like"/>
    <property type="match status" value="1"/>
</dbReference>
<dbReference type="GO" id="GO:0006355">
    <property type="term" value="P:regulation of DNA-templated transcription"/>
    <property type="evidence" value="ECO:0007669"/>
    <property type="project" value="UniProtKB-ARBA"/>
</dbReference>
<comment type="caution">
    <text evidence="4">The sequence shown here is derived from an EMBL/GenBank/DDBJ whole genome shotgun (WGS) entry which is preliminary data.</text>
</comment>
<dbReference type="EMBL" id="JACIVA010000016">
    <property type="protein sequence ID" value="MBB1096638.1"/>
    <property type="molecule type" value="Genomic_DNA"/>
</dbReference>
<evidence type="ECO:0000259" key="3">
    <source>
        <dbReference type="PROSITE" id="PS50977"/>
    </source>
</evidence>
<dbReference type="PROSITE" id="PS01081">
    <property type="entry name" value="HTH_TETR_1"/>
    <property type="match status" value="1"/>
</dbReference>
<sequence>MSQVLTNYREQLENAKMPAGKKKVLQTALTLFANNGFHATTTAKIAKQAGVSEGTIYKYFNSKDDLLAKLLQPILLEIKDNFFSDIDYSADLTELIHFIVTDRIHFIDTNFDFIRLLMQEILTNKLANQYYTEFFNGNKGTLHQIAELRAAYPEINQSLTPVQILRSIIGPVIIYIFQTKLFQIPAADNDLSIIERQIINNLTKK</sequence>
<dbReference type="PRINTS" id="PR00455">
    <property type="entry name" value="HTHTETR"/>
</dbReference>
<proteinExistence type="predicted"/>
<dbReference type="Pfam" id="PF00440">
    <property type="entry name" value="TetR_N"/>
    <property type="match status" value="1"/>
</dbReference>
<dbReference type="AlphaFoldDB" id="A0A7W3UJC1"/>
<dbReference type="InterPro" id="IPR001647">
    <property type="entry name" value="HTH_TetR"/>
</dbReference>
<evidence type="ECO:0000256" key="2">
    <source>
        <dbReference type="PROSITE-ProRule" id="PRU00335"/>
    </source>
</evidence>
<dbReference type="GO" id="GO:0003677">
    <property type="term" value="F:DNA binding"/>
    <property type="evidence" value="ECO:0007669"/>
    <property type="project" value="UniProtKB-UniRule"/>
</dbReference>
<keyword evidence="5" id="KW-1185">Reference proteome</keyword>
<evidence type="ECO:0000256" key="1">
    <source>
        <dbReference type="ARBA" id="ARBA00023125"/>
    </source>
</evidence>
<dbReference type="Proteomes" id="UP000517106">
    <property type="component" value="Unassembled WGS sequence"/>
</dbReference>
<gene>
    <name evidence="4" type="ORF">H5S09_01455</name>
</gene>
<accession>A0A7W3UJC1</accession>
<dbReference type="InterPro" id="IPR023772">
    <property type="entry name" value="DNA-bd_HTH_TetR-type_CS"/>
</dbReference>
<dbReference type="InterPro" id="IPR050109">
    <property type="entry name" value="HTH-type_TetR-like_transc_reg"/>
</dbReference>
<dbReference type="Gene3D" id="1.10.357.10">
    <property type="entry name" value="Tetracycline Repressor, domain 2"/>
    <property type="match status" value="1"/>
</dbReference>
<protein>
    <submittedName>
        <fullName evidence="4">TetR/AcrR family transcriptional regulator</fullName>
    </submittedName>
</protein>
<name>A0A7W3UJC1_9LACO</name>
<evidence type="ECO:0000313" key="4">
    <source>
        <dbReference type="EMBL" id="MBB1096638.1"/>
    </source>
</evidence>
<reference evidence="4 5" key="1">
    <citation type="submission" date="2020-07" db="EMBL/GenBank/DDBJ databases">
        <title>Description of Limosilactobacillus balticus sp. nov., Limosilactobacillus agrestis sp. nov., Limosilactobacillus albertensis sp. nov., Limosilactobacillus rudii sp. nov., Limosilactobacillus fastidiosus sp. nov., five novel Limosilactobacillus species isolated from the vertebrate gastrointestinal tract, and proposal of 6 subspecies of Limosilactobacillus reuteri adapted to the gastrointestinal tract of specific vertebrate hosts.</title>
        <authorList>
            <person name="Li F."/>
            <person name="Cheng C."/>
            <person name="Zheng J."/>
            <person name="Quevedo R.M."/>
            <person name="Li J."/>
            <person name="Roos S."/>
            <person name="Gaenzle M.G."/>
            <person name="Walter J."/>
        </authorList>
    </citation>
    <scope>NUCLEOTIDE SEQUENCE [LARGE SCALE GENOMIC DNA]</scope>
    <source>
        <strain evidence="4 5">STM2_1</strain>
    </source>
</reference>
<feature type="domain" description="HTH tetR-type" evidence="3">
    <location>
        <begin position="18"/>
        <end position="78"/>
    </location>
</feature>
<keyword evidence="1 2" id="KW-0238">DNA-binding</keyword>
<dbReference type="RefSeq" id="WP_182595252.1">
    <property type="nucleotide sequence ID" value="NZ_JACIVA010000016.1"/>
</dbReference>
<dbReference type="InterPro" id="IPR009057">
    <property type="entry name" value="Homeodomain-like_sf"/>
</dbReference>